<sequence length="143" mass="16456">MRYEDQFAAMEENPTKRSAMLKELKDMVARFESYATNTKQANIYTDTMQLAKRIAEYMLKDKKNTKKEVNHIMGGKILELHSEKMLKKGKKQGRVLGRLEMLTELVISNLKKNKPIPEIADSFSISVDEVIRIGKEHGINVAR</sequence>
<accession>A0A1H0TZ04</accession>
<dbReference type="EMBL" id="FNJQ01000027">
    <property type="protein sequence ID" value="SDP59000.1"/>
    <property type="molecule type" value="Genomic_DNA"/>
</dbReference>
<proteinExistence type="predicted"/>
<gene>
    <name evidence="1" type="ORF">SAMN05216366_12713</name>
</gene>
<reference evidence="1 2" key="1">
    <citation type="submission" date="2016-10" db="EMBL/GenBank/DDBJ databases">
        <authorList>
            <person name="de Groot N.N."/>
        </authorList>
    </citation>
    <scope>NUCLEOTIDE SEQUENCE [LARGE SCALE GENOMIC DNA]</scope>
    <source>
        <strain evidence="1 2">S137</strain>
    </source>
</reference>
<name>A0A1H0TZ04_SELRU</name>
<evidence type="ECO:0000313" key="2">
    <source>
        <dbReference type="Proteomes" id="UP000182412"/>
    </source>
</evidence>
<dbReference type="RefSeq" id="WP_176756795.1">
    <property type="nucleotide sequence ID" value="NZ_FNJQ01000027.1"/>
</dbReference>
<protein>
    <submittedName>
        <fullName evidence="1">Uncharacterized protein</fullName>
    </submittedName>
</protein>
<dbReference type="AlphaFoldDB" id="A0A1H0TZ04"/>
<organism evidence="1 2">
    <name type="scientific">Selenomonas ruminantium</name>
    <dbReference type="NCBI Taxonomy" id="971"/>
    <lineage>
        <taxon>Bacteria</taxon>
        <taxon>Bacillati</taxon>
        <taxon>Bacillota</taxon>
        <taxon>Negativicutes</taxon>
        <taxon>Selenomonadales</taxon>
        <taxon>Selenomonadaceae</taxon>
        <taxon>Selenomonas</taxon>
    </lineage>
</organism>
<evidence type="ECO:0000313" key="1">
    <source>
        <dbReference type="EMBL" id="SDP59000.1"/>
    </source>
</evidence>
<dbReference type="Proteomes" id="UP000182412">
    <property type="component" value="Unassembled WGS sequence"/>
</dbReference>